<dbReference type="SUPFAM" id="SSF53335">
    <property type="entry name" value="S-adenosyl-L-methionine-dependent methyltransferases"/>
    <property type="match status" value="1"/>
</dbReference>
<dbReference type="UniPathway" id="UPA00011"/>
<dbReference type="Pfam" id="PF00501">
    <property type="entry name" value="AMP-binding"/>
    <property type="match status" value="3"/>
</dbReference>
<dbReference type="EC" id="6.1.1.13" evidence="7"/>
<evidence type="ECO:0000313" key="8">
    <source>
        <dbReference type="Proteomes" id="UP000006265"/>
    </source>
</evidence>
<evidence type="ECO:0000313" key="7">
    <source>
        <dbReference type="EMBL" id="EKF22352.1"/>
    </source>
</evidence>
<dbReference type="SUPFAM" id="SSF56801">
    <property type="entry name" value="Acetyl-CoA synthetase-like"/>
    <property type="match status" value="3"/>
</dbReference>
<dbReference type="Gene3D" id="3.40.50.1820">
    <property type="entry name" value="alpha/beta hydrolase"/>
    <property type="match status" value="1"/>
</dbReference>
<dbReference type="Pfam" id="PF00975">
    <property type="entry name" value="Thioesterase"/>
    <property type="match status" value="1"/>
</dbReference>
<dbReference type="Gene3D" id="3.30.300.30">
    <property type="match status" value="4"/>
</dbReference>
<dbReference type="InterPro" id="IPR001031">
    <property type="entry name" value="Thioesterase"/>
</dbReference>
<dbReference type="CDD" id="cd19540">
    <property type="entry name" value="LCL_NRPS-like"/>
    <property type="match status" value="3"/>
</dbReference>
<dbReference type="STRING" id="1122247.GCA_000379865_02658"/>
<dbReference type="Gene3D" id="3.30.559.30">
    <property type="entry name" value="Nonribosomal peptide synthetase, condensation domain"/>
    <property type="match status" value="3"/>
</dbReference>
<dbReference type="SMART" id="SM00823">
    <property type="entry name" value="PKS_PP"/>
    <property type="match status" value="3"/>
</dbReference>
<accession>K5BDR2</accession>
<dbReference type="RefSeq" id="WP_005630496.1">
    <property type="nucleotide sequence ID" value="NZ_AMRA01000102.1"/>
</dbReference>
<dbReference type="InterPro" id="IPR010071">
    <property type="entry name" value="AA_adenyl_dom"/>
</dbReference>
<dbReference type="CDD" id="cd02440">
    <property type="entry name" value="AdoMet_MTases"/>
    <property type="match status" value="1"/>
</dbReference>
<comment type="cofactor">
    <cofactor evidence="1">
        <name>pantetheine 4'-phosphate</name>
        <dbReference type="ChEBI" id="CHEBI:47942"/>
    </cofactor>
</comment>
<dbReference type="InterPro" id="IPR000873">
    <property type="entry name" value="AMP-dep_synth/lig_dom"/>
</dbReference>
<dbReference type="Gene3D" id="3.30.559.10">
    <property type="entry name" value="Chloramphenicol acetyltransferase-like domain"/>
    <property type="match status" value="3"/>
</dbReference>
<dbReference type="SUPFAM" id="SSF47336">
    <property type="entry name" value="ACP-like"/>
    <property type="match status" value="4"/>
</dbReference>
<dbReference type="FunFam" id="3.40.50.12780:FF:000012">
    <property type="entry name" value="Non-ribosomal peptide synthetase"/>
    <property type="match status" value="3"/>
</dbReference>
<dbReference type="Pfam" id="PF00550">
    <property type="entry name" value="PP-binding"/>
    <property type="match status" value="3"/>
</dbReference>
<dbReference type="SMART" id="SM01294">
    <property type="entry name" value="PKS_PP_betabranch"/>
    <property type="match status" value="1"/>
</dbReference>
<dbReference type="InterPro" id="IPR020845">
    <property type="entry name" value="AMP-binding_CS"/>
</dbReference>
<keyword evidence="4" id="KW-0597">Phosphoprotein</keyword>
<dbReference type="InterPro" id="IPR025110">
    <property type="entry name" value="AMP-bd_C"/>
</dbReference>
<dbReference type="GO" id="GO:0031177">
    <property type="term" value="F:phosphopantetheine binding"/>
    <property type="evidence" value="ECO:0007669"/>
    <property type="project" value="InterPro"/>
</dbReference>
<dbReference type="Pfam" id="PF13193">
    <property type="entry name" value="AMP-binding_C"/>
    <property type="match status" value="2"/>
</dbReference>
<evidence type="ECO:0000256" key="3">
    <source>
        <dbReference type="ARBA" id="ARBA00022450"/>
    </source>
</evidence>
<evidence type="ECO:0000259" key="6">
    <source>
        <dbReference type="PROSITE" id="PS50075"/>
    </source>
</evidence>
<dbReference type="InterPro" id="IPR020806">
    <property type="entry name" value="PKS_PP-bd"/>
</dbReference>
<dbReference type="Gene3D" id="2.30.38.10">
    <property type="entry name" value="Luciferase, Domain 3"/>
    <property type="match status" value="2"/>
</dbReference>
<dbReference type="PANTHER" id="PTHR45527:SF1">
    <property type="entry name" value="FATTY ACID SYNTHASE"/>
    <property type="match status" value="1"/>
</dbReference>
<dbReference type="FunFam" id="1.10.1200.10:FF:000005">
    <property type="entry name" value="Nonribosomal peptide synthetase 1"/>
    <property type="match status" value="1"/>
</dbReference>
<dbReference type="PROSITE" id="PS50075">
    <property type="entry name" value="CARRIER"/>
    <property type="match status" value="4"/>
</dbReference>
<gene>
    <name evidence="7" type="primary">dltA</name>
    <name evidence="7" type="ORF">C731_3844</name>
</gene>
<dbReference type="InterPro" id="IPR023213">
    <property type="entry name" value="CAT-like_dom_sf"/>
</dbReference>
<dbReference type="InterPro" id="IPR013217">
    <property type="entry name" value="Methyltransf_12"/>
</dbReference>
<feature type="non-terminal residue" evidence="7">
    <location>
        <position position="1"/>
    </location>
</feature>
<dbReference type="FunFam" id="3.30.559.10:FF:000012">
    <property type="entry name" value="Non-ribosomal peptide synthetase"/>
    <property type="match status" value="1"/>
</dbReference>
<dbReference type="FunFam" id="3.40.50.980:FF:000001">
    <property type="entry name" value="Non-ribosomal peptide synthetase"/>
    <property type="match status" value="3"/>
</dbReference>
<proteinExistence type="inferred from homology"/>
<dbReference type="PANTHER" id="PTHR45527">
    <property type="entry name" value="NONRIBOSOMAL PEPTIDE SYNTHETASE"/>
    <property type="match status" value="1"/>
</dbReference>
<dbReference type="Gene3D" id="3.40.50.980">
    <property type="match status" value="4"/>
</dbReference>
<keyword evidence="7" id="KW-0436">Ligase</keyword>
<dbReference type="GO" id="GO:0009403">
    <property type="term" value="P:toxin biosynthetic process"/>
    <property type="evidence" value="ECO:0007669"/>
    <property type="project" value="UniProtKB-ARBA"/>
</dbReference>
<dbReference type="InterPro" id="IPR029063">
    <property type="entry name" value="SAM-dependent_MTases_sf"/>
</dbReference>
<dbReference type="GO" id="GO:0043041">
    <property type="term" value="P:amino acid activation for nonribosomal peptide biosynthetic process"/>
    <property type="evidence" value="ECO:0007669"/>
    <property type="project" value="TreeGrafter"/>
</dbReference>
<dbReference type="Gene3D" id="3.40.50.12780">
    <property type="entry name" value="N-terminal domain of ligase-like"/>
    <property type="match status" value="1"/>
</dbReference>
<dbReference type="GO" id="GO:0072330">
    <property type="term" value="P:monocarboxylic acid biosynthetic process"/>
    <property type="evidence" value="ECO:0007669"/>
    <property type="project" value="UniProtKB-ARBA"/>
</dbReference>
<dbReference type="InterPro" id="IPR029058">
    <property type="entry name" value="AB_hydrolase_fold"/>
</dbReference>
<dbReference type="FunFam" id="1.10.1200.10:FF:000016">
    <property type="entry name" value="Non-ribosomal peptide synthase"/>
    <property type="match status" value="2"/>
</dbReference>
<dbReference type="InterPro" id="IPR036736">
    <property type="entry name" value="ACP-like_sf"/>
</dbReference>
<dbReference type="Gene3D" id="3.40.50.150">
    <property type="entry name" value="Vaccinia Virus protein VP39"/>
    <property type="match status" value="1"/>
</dbReference>
<feature type="domain" description="Carrier" evidence="6">
    <location>
        <begin position="1016"/>
        <end position="1091"/>
    </location>
</feature>
<comment type="similarity">
    <text evidence="2">Belongs to the ATP-dependent AMP-binding enzyme family.</text>
</comment>
<protein>
    <submittedName>
        <fullName evidence="7">D-alanine--poly(Phosphoribitol) ligase, subunit 1</fullName>
        <ecNumber evidence="7">6.1.1.13</ecNumber>
    </submittedName>
</protein>
<dbReference type="InterPro" id="IPR009081">
    <property type="entry name" value="PP-bd_ACP"/>
</dbReference>
<feature type="domain" description="Carrier" evidence="6">
    <location>
        <begin position="1"/>
        <end position="41"/>
    </location>
</feature>
<dbReference type="PROSITE" id="PS00455">
    <property type="entry name" value="AMP_BINDING"/>
    <property type="match status" value="3"/>
</dbReference>
<dbReference type="CDD" id="cd17643">
    <property type="entry name" value="A_NRPS_Cytc1-like"/>
    <property type="match status" value="1"/>
</dbReference>
<dbReference type="NCBIfam" id="TIGR01733">
    <property type="entry name" value="AA-adenyl-dom"/>
    <property type="match status" value="3"/>
</dbReference>
<dbReference type="InterPro" id="IPR001242">
    <property type="entry name" value="Condensation_dom"/>
</dbReference>
<dbReference type="Pfam" id="PF08242">
    <property type="entry name" value="Methyltransf_12"/>
    <property type="match status" value="1"/>
</dbReference>
<dbReference type="InterPro" id="IPR042099">
    <property type="entry name" value="ANL_N_sf"/>
</dbReference>
<keyword evidence="5" id="KW-0677">Repeat</keyword>
<dbReference type="Pfam" id="PF00668">
    <property type="entry name" value="Condensation"/>
    <property type="match status" value="3"/>
</dbReference>
<dbReference type="NCBIfam" id="NF003417">
    <property type="entry name" value="PRK04813.1"/>
    <property type="match status" value="4"/>
</dbReference>
<dbReference type="Proteomes" id="UP000006265">
    <property type="component" value="Unassembled WGS sequence"/>
</dbReference>
<dbReference type="Gene3D" id="1.10.1200.10">
    <property type="entry name" value="ACP-like"/>
    <property type="match status" value="3"/>
</dbReference>
<reference evidence="7 8" key="1">
    <citation type="journal article" date="2012" name="J. Bacteriol.">
        <title>Genome sequence of Mycobacterium hassiacum DSM 44199, a rare source of heat-stable mycobacterial proteins.</title>
        <authorList>
            <person name="Tiago I."/>
            <person name="Maranha A."/>
            <person name="Mendes V."/>
            <person name="Alarico S."/>
            <person name="Moynihan P.J."/>
            <person name="Clarke A.J."/>
            <person name="Macedo-Ribeiro S."/>
            <person name="Pereira P.J."/>
            <person name="Empadinhas N."/>
        </authorList>
    </citation>
    <scope>NUCLEOTIDE SEQUENCE [LARGE SCALE GENOMIC DNA]</scope>
    <source>
        <strain evidence="8">DSM 44199 / CIP 105218 / JCM 12690 / 3849</strain>
    </source>
</reference>
<name>K5BDR2_MYCHD</name>
<dbReference type="GO" id="GO:0016874">
    <property type="term" value="F:ligase activity"/>
    <property type="evidence" value="ECO:0007669"/>
    <property type="project" value="UniProtKB-KW"/>
</dbReference>
<dbReference type="SUPFAM" id="SSF53474">
    <property type="entry name" value="alpha/beta-Hydrolases"/>
    <property type="match status" value="1"/>
</dbReference>
<keyword evidence="3" id="KW-0596">Phosphopantetheine</keyword>
<evidence type="ECO:0000256" key="2">
    <source>
        <dbReference type="ARBA" id="ARBA00006432"/>
    </source>
</evidence>
<organism evidence="7 8">
    <name type="scientific">Mycolicibacterium hassiacum (strain DSM 44199 / CIP 105218 / JCM 12690 / 3849)</name>
    <name type="common">Mycobacterium hassiacum</name>
    <dbReference type="NCBI Taxonomy" id="1122247"/>
    <lineage>
        <taxon>Bacteria</taxon>
        <taxon>Bacillati</taxon>
        <taxon>Actinomycetota</taxon>
        <taxon>Actinomycetes</taxon>
        <taxon>Mycobacteriales</taxon>
        <taxon>Mycobacteriaceae</taxon>
        <taxon>Mycolicibacterium</taxon>
    </lineage>
</organism>
<dbReference type="GO" id="GO:0008610">
    <property type="term" value="P:lipid biosynthetic process"/>
    <property type="evidence" value="ECO:0007669"/>
    <property type="project" value="UniProtKB-ARBA"/>
</dbReference>
<evidence type="ECO:0000256" key="4">
    <source>
        <dbReference type="ARBA" id="ARBA00022553"/>
    </source>
</evidence>
<dbReference type="eggNOG" id="COG1020">
    <property type="taxonomic scope" value="Bacteria"/>
</dbReference>
<comment type="caution">
    <text evidence="7">The sequence shown here is derived from an EMBL/GenBank/DDBJ whole genome shotgun (WGS) entry which is preliminary data.</text>
</comment>
<dbReference type="InterPro" id="IPR006162">
    <property type="entry name" value="Ppantetheine_attach_site"/>
</dbReference>
<dbReference type="GO" id="GO:0005829">
    <property type="term" value="C:cytosol"/>
    <property type="evidence" value="ECO:0007669"/>
    <property type="project" value="TreeGrafter"/>
</dbReference>
<evidence type="ECO:0000256" key="1">
    <source>
        <dbReference type="ARBA" id="ARBA00001957"/>
    </source>
</evidence>
<dbReference type="SUPFAM" id="SSF52777">
    <property type="entry name" value="CoA-dependent acyltransferases"/>
    <property type="match status" value="6"/>
</dbReference>
<feature type="domain" description="Carrier" evidence="6">
    <location>
        <begin position="3570"/>
        <end position="3645"/>
    </location>
</feature>
<dbReference type="PROSITE" id="PS00012">
    <property type="entry name" value="PHOSPHOPANTETHEINE"/>
    <property type="match status" value="3"/>
</dbReference>
<sequence>SLSATRVVNEVNTTLDADITVRMLFETPTVAGLAARVGVGSGTRPPLVASDRPETLPLSYAQQRLWFLEQLQGPSPIYNMAVALRLDGPVDAGALEQAINDVIERQEALRTRFTAAGGVPRQVVVTPSDADFGWEVVDARDWTTDRLNTAIAATQQHAFDLATEIPIHAKFFRTADEQSVLVLVVHHIAADGWSITPLAADLRHAYSHRAKGVAPQWSPLPVQYADYALWQREYLGDIEDPESRIAGQLTHWERELAGLPERLDLPTDRPYPAVADFRGSTVDIDWPVELQREIARVARDHNATSFMVVQAALALVLAELSASSDVAIGFPVAGRADPALDDLVGFFVNTLVLRVDLSGDPTVSDLLEQVRRRSLAALEHQDVPFELLVDRLNPTRTLSHHPLVQVSLTWQNFAGTGPDGAMLGDAKVTALPVAARTARMDLLFSLGERHDESGQPDGIGGKVEFRTDVFDAATVATLVDRVRRALVMMTADTGRRMSAVDLFHPDERSRLAELSNRAVLTEPEPRLSLLGLFAQSVERTPDTVAVTGPGRCLTYRELDETATRLARRLIRAGVGPGDRVALLMERCAEAVVTMVAALKCGAAYLPLDPLHPDDRIAFMIADAAPAAVVTTAAFAPRLAGSAAPVVDVAEDSADTPTVALPTPGPDDIAYVIYTSGTTGAPKGVAITHHNVTQLLTADTNLPADGTWALCHSLAFDVSAWEVWSALVRGGRILVVPEAVVASPDEFTALLAAELNGGHSGVLTQTPSAAAVLDPARLPGIALVVAGEACAPQVVERWAPGRVMINGYGPTETTMGVAFSDPLRPDDVVPIGRAVPGAALFVLDRWLREVPPGVVGELYVAGRGVGVGYVQRPGLTAARFVACPYASGQRMYRTGDLVRWGADGQLQYLGRADEQVKIRGYRIELGEIQAVLAQCGGVEHAAVVVREDRPGDKRLVGYVTGDADPATVRAELAERLPGYMVPAAIMAIDALPLTVNGKLDKRALPVPDYLDGAQYRAPGTPVEEVLAGIYAQILGLDRVGIDDSFFDLGGDSLAAMRLIAAVNSALNTTITVRTVFDAPTIAALAPRIDTESGGLPPLGRRERPDRIPLSFAQNRMWFLNRYEGHAATYNMPTAYRISGTVDADAMRAAFSDLLERHESLRTLFPEADGVPVQVVLPTERAEFGWQVIDARGWSPEQLAGAVDAEICHNFDLSVEIPLRARLFRVGADEHILVAVVHHIAADGWSVGPLIRDLSTAYTCRSAGREPDWAPLPVQYVDYTLWQREHLGDLTDPQSPIAEQVTYWERTLAGLPERIELPTDRPYPAVADYRGATLRVDWPAHLQHRINAVAREHNVSSFMVVQAALSIVLSALSGSDDIAVGFPIAGRRDPALDELVGFFVNTLVLRVDLSGDPTVSQLLARVRQRSLEAFEHQDVPFEVLVERVNPRRSLSHHPIVQIMFAWQNFPGLDDNPAAALRLGDLEATPLAAETSTARMDLLLFLREQWTESGAEAGIRGSVEFRTDVFDTHTITALLSRLERVLAAVTTDTGARVSSVDVLDPAEHLRIAELGRFRALTAPAAQSSIPQLFAARVALRPDAPAVTCSGRSLTYRELDDASNRLAHLLIEQGAGPGQRVALLLPRSERAITAILAVLKTGAAYVPLDPAHPDSRVRFVLDDAAPIAAVTTAEFTQRFAAFDMAVVDIDDPRLPAQPSDPLPPPAAGDLAYIIYTSGTTGRPKGVAVAHANVTRLMETLAAEIEFAEQVWSLTHSLAFDFSVWEMWGALLYGGRLVVVPDAVARSATDLLTVLADEQVTVLSQTPSAFYALQTAEGMHPEAEARLRLATVVFGGEALEPRRLRPWVRRHPLGSPRLINMYGITETTVHASIREIVDADLDDGASPIGVSLAHLGFFVLDRYLRPVPPGVVGELYVGGAGVAFGYVGRPGLAAARFVACPFGGPGRRMYRTGDLVRWSADGQLHYLGRADDQVKIRGYRIELGEITATLMEHPRVAQAVTVARSAAGSAGTGHDSTDRHLAGYVVLDREQTLVREPEREARLVQQWQRVFGGLYSEQPATATAELGEDFGGWTSSYTGEPIPLAEMREWRDETVDRILALAPHRVLEIGVGSGLLLAHIAPRCAEYWGTDFSAETIDTLRSAVAEQPWGDRVRLRAQPADAADGLPPGRFDVVVLNSIIQYFPSAGYLLDVLTVAMRALAPGGALFIGDVRNLALLRAFTTGVVCADTPDDEDAAAVAERVRRELLAEQELLIAPEFFVGLSRQLPEIATAEVRLKHLRAVNELSRYRYDVVLRKTPVAARSMADLPAEPWERFGDPAALREFLRSQSRREVRITGVPNAGVAPELAIAQALANPEARLTLGEIRSRTDRSDALLPCECDQLGRELGYATIVTWSPAAGLMDVLFTRADRGPAPALSGVYLPAGPVGSLAQYVNDPAAVERVGDLRDWVKDKLPDYMVPTTIMVLDEFPLTVNGKVDHRGLPDPEVSTGVAYRAPRNDTERSLAGMYGDILGIARVGIDDSFFDLGGHSLSATRLLARIRTELGVDVPIRILFDAPTVVALAAWVDTEGRGQVGPPLLRYDRPPVVPLSYAQQRLWFLTQLQGPSPVYNMPAAYRISGPLDPAAMGAALADVVARHESLRTVFPADDGVPHQVVLAADEVDIGWQVIDAEGWSPEHSAAVIGAEVGYCFDLSTEAPLRAKLLRLGPLEHVMVVVVHHIAADGSSIAPLLRDIGVAYSSRCAGREPDWTPLPVQYADYTLWQRDYLGDLSDPDSVISGQLAYWEEALAGLPERLELPTDRPYPPVADNRGASVTVDWPAELQQRLTDVARRHDATGFMVIQAALAVLLAKLSGSSDVAVGFPIAGRRDPALDDLVGFFVNTLVLRVDLTGNPTMAEVISQVRRRSIAAYENQDVPFEVLVDRLNPSRSLTHHPLIQVIFGWQNFVVTDRDDAAASAFNDVTISPLTTDTHSARMDLAFSLQERRTGSGAPAGIGGMVEFRTDVFDAATIEGLVERLRLLVEALIAEPDRRLAAVDIIGPGERIELDRLANRGILAEPEFELPVTALFAQQVRRAPDATAVTGAGRSITYRELDDASDRLAHVLTRAGAGPGQCVLLLFNRCPEAIVAMLATLKAGAAYLAVDPALPDTRVRFVIDDAAPRVAVVSGRHRPRLEAYDLTVVDIDDPRIAAAPPTPSPEPSPGDIAYVIYTSGTTGTPKGVLISHRNLAHLAASMPVGLPVGLSTEQAWTQCHSYAFDFSVWEILAALLTGGRLVVVPEEVAASPDDFHALLTAERVNVLTQTPSAVATLSPDGLEHTALLLGGEACSTDVVDRWANGRVVINAYGPTEATVYASMTAPLCPGGSVIPIGGAVPTTALFVLDQWLQPVPVGVVGELYVAGRGVGVGYLGRPGLTASRFVACPFGPGPRGTRMYRTGDLVRWGTDKQLHYLGRVDEQVKIRGYRIELGEIRTALAAADGVAQAAVVVREDRPGDKRIVGYLTETGPGAADTERIRETLARRLPAYMVPAALVVVDSLPRTVNGKLDTKALPVPEYGSRAYRAPSTPTERIVAGVFADVLDLERVGVDDSFFDLGGDSLSAMRAIAMLNKALNTRLAVRVMFDAPTVSALCQQVGSADSEREVLPVDVLKPGEGIPLFCVHDGFGLSWSYRALADYVDGPILGINQVSDGAEPGSIRQMAEHYADRVEALHPEGPCRILGWSFGGVVAHELAVELQRRGRRVDRLVLMDAALNVNKVGPLRRGSYRTVAKNHALAEGLVLEYLLGTNRIPIPNHQRPLTYRRVERLLTQSGAGEFVLPPKALVEFMVKSLTANQLRLLDHEPPVFDGDAVVFLAARHGKDRRIGRRWRAVRDRMAHRSHLRSWRPHVTGRIAAHSVDCTHYEMFTEASLRRYGDRLTRLWE</sequence>
<keyword evidence="8" id="KW-1185">Reference proteome</keyword>
<feature type="domain" description="Carrier" evidence="6">
    <location>
        <begin position="2506"/>
        <end position="2581"/>
    </location>
</feature>
<dbReference type="EMBL" id="AMRA01000102">
    <property type="protein sequence ID" value="EKF22352.1"/>
    <property type="molecule type" value="Genomic_DNA"/>
</dbReference>
<dbReference type="FunFam" id="3.30.300.30:FF:000010">
    <property type="entry name" value="Enterobactin synthetase component F"/>
    <property type="match status" value="2"/>
</dbReference>
<dbReference type="PATRIC" id="fig|1122247.3.peg.3686"/>
<dbReference type="FunFam" id="2.30.38.10:FF:000001">
    <property type="entry name" value="Non-ribosomal peptide synthetase PvdI"/>
    <property type="match status" value="1"/>
</dbReference>
<dbReference type="InterPro" id="IPR045851">
    <property type="entry name" value="AMP-bd_C_sf"/>
</dbReference>
<evidence type="ECO:0000256" key="5">
    <source>
        <dbReference type="ARBA" id="ARBA00022737"/>
    </source>
</evidence>